<dbReference type="EMBL" id="PHFL01000070">
    <property type="protein sequence ID" value="RFM23088.1"/>
    <property type="molecule type" value="Genomic_DNA"/>
</dbReference>
<evidence type="ECO:0000313" key="1">
    <source>
        <dbReference type="EMBL" id="RFM23088.1"/>
    </source>
</evidence>
<dbReference type="Gene3D" id="3.40.50.150">
    <property type="entry name" value="Vaccinia Virus protein VP39"/>
    <property type="match status" value="1"/>
</dbReference>
<dbReference type="Proteomes" id="UP000266389">
    <property type="component" value="Unassembled WGS sequence"/>
</dbReference>
<proteinExistence type="predicted"/>
<dbReference type="InterPro" id="IPR029063">
    <property type="entry name" value="SAM-dependent_MTases_sf"/>
</dbReference>
<sequence>MSKTAVMDFYWKSGGHEQRKDQLRTVSADTAQYERYLKRIVKYEQGGLLIGAGTWAGHFMEPAQKFGFAVKGYEVIPATCEAANASGYDVTMGFFEDVYDVVEEASVVTAWEMLEHAYEARRFLESEKFKVETIFTVGRTDIENVPSYLPQCTQQLQQFDKRKEKR</sequence>
<accession>A0A395LYG2</accession>
<evidence type="ECO:0008006" key="3">
    <source>
        <dbReference type="Google" id="ProtNLM"/>
    </source>
</evidence>
<evidence type="ECO:0000313" key="2">
    <source>
        <dbReference type="Proteomes" id="UP000266389"/>
    </source>
</evidence>
<reference evidence="1 2" key="1">
    <citation type="journal article" date="2011" name="ISME J.">
        <title>Community ecology of hot spring cyanobacterial mats: predominant populations and their functional potential.</title>
        <authorList>
            <person name="Klatt C.G."/>
            <person name="Wood J.M."/>
            <person name="Rusch D.B."/>
            <person name="Bateson M.M."/>
            <person name="Hamamura N."/>
            <person name="Heidelberg J.F."/>
            <person name="Grossman A.R."/>
            <person name="Bhaya D."/>
            <person name="Cohan F.M."/>
            <person name="Kuhl M."/>
            <person name="Bryant D.A."/>
            <person name="Ward D.M."/>
        </authorList>
    </citation>
    <scope>NUCLEOTIDE SEQUENCE [LARGE SCALE GENOMIC DNA]</scope>
    <source>
        <strain evidence="1">OS</strain>
    </source>
</reference>
<gene>
    <name evidence="1" type="ORF">D0433_12505</name>
</gene>
<dbReference type="AlphaFoldDB" id="A0A395LYG2"/>
<name>A0A395LYG2_9BACT</name>
<protein>
    <recommendedName>
        <fullName evidence="3">Class I SAM-dependent methyltransferase</fullName>
    </recommendedName>
</protein>
<organism evidence="1 2">
    <name type="scientific">Candidatus Thermochlorobacter aerophilus</name>
    <dbReference type="NCBI Taxonomy" id="1868324"/>
    <lineage>
        <taxon>Bacteria</taxon>
        <taxon>Pseudomonadati</taxon>
        <taxon>Chlorobiota</taxon>
        <taxon>Chlorobiia</taxon>
        <taxon>Chlorobiales</taxon>
        <taxon>Candidatus Thermochlorobacteriaceae</taxon>
        <taxon>Candidatus Thermochlorobacter</taxon>
    </lineage>
</organism>
<comment type="caution">
    <text evidence="1">The sequence shown here is derived from an EMBL/GenBank/DDBJ whole genome shotgun (WGS) entry which is preliminary data.</text>
</comment>